<feature type="domain" description="DUF7888" evidence="1">
    <location>
        <begin position="10"/>
        <end position="59"/>
    </location>
</feature>
<sequence length="76" mass="8599">MAVSDQWDAVKDWNGIHGRSSVKYSWFRLHTNWDCVYLGKRNAFWAGSEDGYIYLSYTWPSGALVSSAAAWLAGYG</sequence>
<evidence type="ECO:0000313" key="2">
    <source>
        <dbReference type="EMBL" id="KTB30978.1"/>
    </source>
</evidence>
<name>A0A0W0F454_MONRR</name>
<organism evidence="2 3">
    <name type="scientific">Moniliophthora roreri</name>
    <name type="common">Frosty pod rot fungus</name>
    <name type="synonym">Monilia roreri</name>
    <dbReference type="NCBI Taxonomy" id="221103"/>
    <lineage>
        <taxon>Eukaryota</taxon>
        <taxon>Fungi</taxon>
        <taxon>Dikarya</taxon>
        <taxon>Basidiomycota</taxon>
        <taxon>Agaricomycotina</taxon>
        <taxon>Agaricomycetes</taxon>
        <taxon>Agaricomycetidae</taxon>
        <taxon>Agaricales</taxon>
        <taxon>Marasmiineae</taxon>
        <taxon>Marasmiaceae</taxon>
        <taxon>Moniliophthora</taxon>
    </lineage>
</organism>
<protein>
    <recommendedName>
        <fullName evidence="1">DUF7888 domain-containing protein</fullName>
    </recommendedName>
</protein>
<dbReference type="Proteomes" id="UP000054988">
    <property type="component" value="Unassembled WGS sequence"/>
</dbReference>
<dbReference type="AlphaFoldDB" id="A0A0W0F454"/>
<evidence type="ECO:0000259" key="1">
    <source>
        <dbReference type="Pfam" id="PF25411"/>
    </source>
</evidence>
<dbReference type="EMBL" id="LATX01002354">
    <property type="protein sequence ID" value="KTB30978.1"/>
    <property type="molecule type" value="Genomic_DNA"/>
</dbReference>
<evidence type="ECO:0000313" key="3">
    <source>
        <dbReference type="Proteomes" id="UP000054988"/>
    </source>
</evidence>
<dbReference type="Pfam" id="PF25411">
    <property type="entry name" value="DUF7888"/>
    <property type="match status" value="1"/>
</dbReference>
<reference evidence="2 3" key="1">
    <citation type="submission" date="2015-12" db="EMBL/GenBank/DDBJ databases">
        <title>Draft genome sequence of Moniliophthora roreri, the causal agent of frosty pod rot of cacao.</title>
        <authorList>
            <person name="Aime M.C."/>
            <person name="Diaz-Valderrama J.R."/>
            <person name="Kijpornyongpan T."/>
            <person name="Phillips-Mora W."/>
        </authorList>
    </citation>
    <scope>NUCLEOTIDE SEQUENCE [LARGE SCALE GENOMIC DNA]</scope>
    <source>
        <strain evidence="2 3">MCA 2952</strain>
    </source>
</reference>
<gene>
    <name evidence="2" type="ORF">WG66_16435</name>
</gene>
<accession>A0A0W0F454</accession>
<proteinExistence type="predicted"/>
<dbReference type="InterPro" id="IPR057210">
    <property type="entry name" value="DUF7888"/>
</dbReference>
<comment type="caution">
    <text evidence="2">The sequence shown here is derived from an EMBL/GenBank/DDBJ whole genome shotgun (WGS) entry which is preliminary data.</text>
</comment>